<evidence type="ECO:0000256" key="1">
    <source>
        <dbReference type="SAM" id="MobiDB-lite"/>
    </source>
</evidence>
<dbReference type="OrthoDB" id="2013972at2759"/>
<dbReference type="Gene3D" id="3.40.50.150">
    <property type="entry name" value="Vaccinia Virus protein VP39"/>
    <property type="match status" value="1"/>
</dbReference>
<dbReference type="CDD" id="cd02440">
    <property type="entry name" value="AdoMet_MTases"/>
    <property type="match status" value="1"/>
</dbReference>
<keyword evidence="2" id="KW-0808">Transferase</keyword>
<dbReference type="Pfam" id="PF13489">
    <property type="entry name" value="Methyltransf_23"/>
    <property type="match status" value="1"/>
</dbReference>
<dbReference type="AlphaFoldDB" id="A0A9P7YYZ2"/>
<evidence type="ECO:0000313" key="3">
    <source>
        <dbReference type="Proteomes" id="UP000887226"/>
    </source>
</evidence>
<dbReference type="PANTHER" id="PTHR43591:SF24">
    <property type="entry name" value="2-METHOXY-6-POLYPRENYL-1,4-BENZOQUINOL METHYLASE, MITOCHONDRIAL"/>
    <property type="match status" value="1"/>
</dbReference>
<comment type="caution">
    <text evidence="2">The sequence shown here is derived from an EMBL/GenBank/DDBJ whole genome shotgun (WGS) entry which is preliminary data.</text>
</comment>
<dbReference type="EMBL" id="MU254086">
    <property type="protein sequence ID" value="KAG9242317.1"/>
    <property type="molecule type" value="Genomic_DNA"/>
</dbReference>
<dbReference type="InterPro" id="IPR029063">
    <property type="entry name" value="SAM-dependent_MTases_sf"/>
</dbReference>
<keyword evidence="2" id="KW-0489">Methyltransferase</keyword>
<protein>
    <submittedName>
        <fullName evidence="2">S-adenosyl-L-methionine-dependent methyltransferase</fullName>
    </submittedName>
</protein>
<feature type="compositionally biased region" description="Acidic residues" evidence="1">
    <location>
        <begin position="68"/>
        <end position="77"/>
    </location>
</feature>
<organism evidence="2 3">
    <name type="scientific">Calycina marina</name>
    <dbReference type="NCBI Taxonomy" id="1763456"/>
    <lineage>
        <taxon>Eukaryota</taxon>
        <taxon>Fungi</taxon>
        <taxon>Dikarya</taxon>
        <taxon>Ascomycota</taxon>
        <taxon>Pezizomycotina</taxon>
        <taxon>Leotiomycetes</taxon>
        <taxon>Helotiales</taxon>
        <taxon>Pezizellaceae</taxon>
        <taxon>Calycina</taxon>
    </lineage>
</organism>
<dbReference type="SUPFAM" id="SSF53335">
    <property type="entry name" value="S-adenosyl-L-methionine-dependent methyltransferases"/>
    <property type="match status" value="1"/>
</dbReference>
<dbReference type="GO" id="GO:0008168">
    <property type="term" value="F:methyltransferase activity"/>
    <property type="evidence" value="ECO:0007669"/>
    <property type="project" value="UniProtKB-KW"/>
</dbReference>
<proteinExistence type="predicted"/>
<dbReference type="PANTHER" id="PTHR43591">
    <property type="entry name" value="METHYLTRANSFERASE"/>
    <property type="match status" value="1"/>
</dbReference>
<reference evidence="2" key="1">
    <citation type="journal article" date="2021" name="IMA Fungus">
        <title>Genomic characterization of three marine fungi, including Emericellopsis atlantica sp. nov. with signatures of a generalist lifestyle and marine biomass degradation.</title>
        <authorList>
            <person name="Hagestad O.C."/>
            <person name="Hou L."/>
            <person name="Andersen J.H."/>
            <person name="Hansen E.H."/>
            <person name="Altermark B."/>
            <person name="Li C."/>
            <person name="Kuhnert E."/>
            <person name="Cox R.J."/>
            <person name="Crous P.W."/>
            <person name="Spatafora J.W."/>
            <person name="Lail K."/>
            <person name="Amirebrahimi M."/>
            <person name="Lipzen A."/>
            <person name="Pangilinan J."/>
            <person name="Andreopoulos W."/>
            <person name="Hayes R.D."/>
            <person name="Ng V."/>
            <person name="Grigoriev I.V."/>
            <person name="Jackson S.A."/>
            <person name="Sutton T.D.S."/>
            <person name="Dobson A.D.W."/>
            <person name="Rama T."/>
        </authorList>
    </citation>
    <scope>NUCLEOTIDE SEQUENCE</scope>
    <source>
        <strain evidence="2">TRa3180A</strain>
    </source>
</reference>
<evidence type="ECO:0000313" key="2">
    <source>
        <dbReference type="EMBL" id="KAG9242317.1"/>
    </source>
</evidence>
<dbReference type="GO" id="GO:0032259">
    <property type="term" value="P:methylation"/>
    <property type="evidence" value="ECO:0007669"/>
    <property type="project" value="UniProtKB-KW"/>
</dbReference>
<name>A0A9P7YYZ2_9HELO</name>
<accession>A0A9P7YYZ2</accession>
<sequence length="380" mass="42577">MDGPTEMHNAGPEANAQLVDDEGAGVITAPTAAKHIVSPPNIVQMLEEGGQHEEIEQTQGLASHDDSGLEDCTDGDSSETMSLSTTMYPMENGRRYHALSQGKYMLPNDEAERERLDFQHELFKLTFDGEICLCPGAATAQRVLDVGTGTGIWAIEFADDHPRAEVIGVDLSPIQPIMLPPNLRFSADDFEMSWTYSKFDYVFFRQMAGCLASVPEILHEVYNNLVPGGYIEFQDKAFPIRVDDDTLPQDAALYKWSTYIIEASIALGRPINTAHTYKDLLTNAGFENVVETQFTWPQNNWPQDPKLKELGLGMCENIDNGLEAMSLFLFSHGLGWNIERIYTFLIDVRKDIRDPNVHAYWSIYVVHGQRPLSYQISPHA</sequence>
<dbReference type="Proteomes" id="UP000887226">
    <property type="component" value="Unassembled WGS sequence"/>
</dbReference>
<gene>
    <name evidence="2" type="ORF">BJ878DRAFT_544373</name>
</gene>
<keyword evidence="3" id="KW-1185">Reference proteome</keyword>
<feature type="region of interest" description="Disordered" evidence="1">
    <location>
        <begin position="52"/>
        <end position="82"/>
    </location>
</feature>